<evidence type="ECO:0000256" key="1">
    <source>
        <dbReference type="SAM" id="MobiDB-lite"/>
    </source>
</evidence>
<dbReference type="PANTHER" id="PTHR12526:SF636">
    <property type="entry name" value="BLL3647 PROTEIN"/>
    <property type="match status" value="1"/>
</dbReference>
<reference evidence="3 4" key="1">
    <citation type="submission" date="2023-07" db="EMBL/GenBank/DDBJ databases">
        <title>Genomic Encyclopedia of Type Strains, Phase IV (KMG-IV): sequencing the most valuable type-strain genomes for metagenomic binning, comparative biology and taxonomic classification.</title>
        <authorList>
            <person name="Goeker M."/>
        </authorList>
    </citation>
    <scope>NUCLEOTIDE SEQUENCE [LARGE SCALE GENOMIC DNA]</scope>
    <source>
        <strain evidence="3 4">DSM 15561</strain>
    </source>
</reference>
<feature type="compositionally biased region" description="Polar residues" evidence="1">
    <location>
        <begin position="439"/>
        <end position="464"/>
    </location>
</feature>
<feature type="domain" description="Glycosyl transferase family 1" evidence="2">
    <location>
        <begin position="240"/>
        <end position="401"/>
    </location>
</feature>
<accession>A0ABU0LSY1</accession>
<protein>
    <submittedName>
        <fullName evidence="3">Glycosyltransferase involved in cell wall biosynthesis</fullName>
    </submittedName>
</protein>
<sequence length="471" mass="51298">MTTPVCAATSPVPAGEAPARLAIVLKGYPRLSETFIAQEILELERRGFAFDIWSLRRPTDRYRHPMHEEIAARLLYLPEYLKDDPRRVWKGLVHALRHLAWRPTLALFLRDLRRDPSAGRLRRLGQALVLAREIDPRIRHLHVHFLHTPGSVTRYAARLTGRSYSFSAHAKDIWTTPEWERAEKIADASWGVACTKDGCNELRRVAGPAAGRVELVYHGLDLARFPAPPPRTRQADGRDPADPVRLVAVGRAVTKKGFDKLLDALAQLPADRHWRLVHIGTGELLAGLKQQAERLGLSTRIDWRGSQAQTAVVAALREADLFVLPSQPGEDGDRDGLPNVLMEAATQALPAISTRFAGVPEFIDDDVNGLLVPPGDAEALAGALAALIGDAPRRLRLGAAALARLTADFTFDAGIDRLQTRLQASSGGTGGRPAAASPVENTPVENTSAENTPAENTPAENTPAETLASGR</sequence>
<dbReference type="PANTHER" id="PTHR12526">
    <property type="entry name" value="GLYCOSYLTRANSFERASE"/>
    <property type="match status" value="1"/>
</dbReference>
<evidence type="ECO:0000259" key="2">
    <source>
        <dbReference type="Pfam" id="PF00534"/>
    </source>
</evidence>
<dbReference type="RefSeq" id="WP_306890493.1">
    <property type="nucleotide sequence ID" value="NZ_JAUSVR010000008.1"/>
</dbReference>
<gene>
    <name evidence="3" type="ORF">QOZ99_002700</name>
</gene>
<keyword evidence="4" id="KW-1185">Reference proteome</keyword>
<dbReference type="Pfam" id="PF00534">
    <property type="entry name" value="Glycos_transf_1"/>
    <property type="match status" value="1"/>
</dbReference>
<feature type="region of interest" description="Disordered" evidence="1">
    <location>
        <begin position="423"/>
        <end position="471"/>
    </location>
</feature>
<dbReference type="Proteomes" id="UP001235094">
    <property type="component" value="Unassembled WGS sequence"/>
</dbReference>
<organism evidence="3 4">
    <name type="scientific">Ancylobacter amanitiformis</name>
    <dbReference type="NCBI Taxonomy" id="217069"/>
    <lineage>
        <taxon>Bacteria</taxon>
        <taxon>Pseudomonadati</taxon>
        <taxon>Pseudomonadota</taxon>
        <taxon>Alphaproteobacteria</taxon>
        <taxon>Hyphomicrobiales</taxon>
        <taxon>Xanthobacteraceae</taxon>
        <taxon>Ancylobacter</taxon>
    </lineage>
</organism>
<dbReference type="EMBL" id="JAUSVR010000008">
    <property type="protein sequence ID" value="MDQ0511801.1"/>
    <property type="molecule type" value="Genomic_DNA"/>
</dbReference>
<dbReference type="InterPro" id="IPR001296">
    <property type="entry name" value="Glyco_trans_1"/>
</dbReference>
<evidence type="ECO:0000313" key="3">
    <source>
        <dbReference type="EMBL" id="MDQ0511801.1"/>
    </source>
</evidence>
<comment type="caution">
    <text evidence="3">The sequence shown here is derived from an EMBL/GenBank/DDBJ whole genome shotgun (WGS) entry which is preliminary data.</text>
</comment>
<proteinExistence type="predicted"/>
<dbReference type="Gene3D" id="3.40.50.2000">
    <property type="entry name" value="Glycogen Phosphorylase B"/>
    <property type="match status" value="2"/>
</dbReference>
<name>A0ABU0LSY1_9HYPH</name>
<evidence type="ECO:0000313" key="4">
    <source>
        <dbReference type="Proteomes" id="UP001235094"/>
    </source>
</evidence>
<dbReference type="SUPFAM" id="SSF53756">
    <property type="entry name" value="UDP-Glycosyltransferase/glycogen phosphorylase"/>
    <property type="match status" value="1"/>
</dbReference>